<dbReference type="KEGG" id="pgab:PGSY75_0000400"/>
<dbReference type="EMBL" id="LT969424">
    <property type="protein sequence ID" value="SOV10170.1"/>
    <property type="molecule type" value="Genomic_DNA"/>
</dbReference>
<protein>
    <submittedName>
        <fullName evidence="1">Exported protein (Hyp11)</fullName>
    </submittedName>
</protein>
<proteinExistence type="predicted"/>
<sequence>MKKSYTFLNVIILSLTLLLFFTYCDEYYNYYDILSKTKFINNNFINDINRFKRIIAEASEEEKYPWEEDFCLLLSEDELIRPEHNDSPYLPEHYENIDKINELSINTTKIWQETIKKIRQNFEKETDNMNHNWRDFMWHYKWANIYLYKVHKLINITLKDLTTPIHDKGETITKWIKWIQEDVEYFMFNLQVEWLRILTLELFYKNKK</sequence>
<organism evidence="1 3">
    <name type="scientific">Plasmodium gaboni</name>
    <dbReference type="NCBI Taxonomy" id="647221"/>
    <lineage>
        <taxon>Eukaryota</taxon>
        <taxon>Sar</taxon>
        <taxon>Alveolata</taxon>
        <taxon>Apicomplexa</taxon>
        <taxon>Aconoidasida</taxon>
        <taxon>Haemosporida</taxon>
        <taxon>Plasmodiidae</taxon>
        <taxon>Plasmodium</taxon>
        <taxon>Plasmodium (Laverania)</taxon>
    </lineage>
</organism>
<dbReference type="VEuPathDB" id="PlasmoDB:PGSY75_0000400"/>
<keyword evidence="4" id="KW-1185">Reference proteome</keyword>
<dbReference type="GeneID" id="29773683"/>
<dbReference type="AlphaFoldDB" id="A0A151L816"/>
<dbReference type="Proteomes" id="UP000831156">
    <property type="component" value="Chromosome 1"/>
</dbReference>
<evidence type="ECO:0000313" key="1">
    <source>
        <dbReference type="EMBL" id="KYN95114.1"/>
    </source>
</evidence>
<evidence type="ECO:0000313" key="4">
    <source>
        <dbReference type="Proteomes" id="UP000831156"/>
    </source>
</evidence>
<reference evidence="1 3" key="1">
    <citation type="journal article" date="2016" name="Nat. Commun.">
        <title>Genomes of cryptic chimpanzee Plasmodium species reveal key evolutionary events leading to human malaria.</title>
        <authorList>
            <person name="Sundararaman S.A."/>
            <person name="Plenderleith L.J."/>
            <person name="Liu W."/>
            <person name="Loy D.E."/>
            <person name="Learn G.H."/>
            <person name="Li Y."/>
            <person name="Shaw K.S."/>
            <person name="Ayouba A."/>
            <person name="Peeters M."/>
            <person name="Speede S."/>
            <person name="Shaw G.M."/>
            <person name="Bushman F.D."/>
            <person name="Brisson D."/>
            <person name="Rayner J.C."/>
            <person name="Sharp P.M."/>
            <person name="Hahn B.H."/>
        </authorList>
    </citation>
    <scope>NUCLEOTIDE SEQUENCE [LARGE SCALE GENOMIC DNA]</scope>
    <source>
        <strain evidence="1 3">SY75</strain>
    </source>
</reference>
<evidence type="ECO:0000313" key="2">
    <source>
        <dbReference type="EMBL" id="SOV10170.1"/>
    </source>
</evidence>
<reference evidence="2 4" key="2">
    <citation type="submission" date="2016-09" db="EMBL/GenBank/DDBJ databases">
        <authorList>
            <consortium name="Pathogen Informatics"/>
            <person name="Sun Q."/>
            <person name="Inoue M."/>
        </authorList>
    </citation>
    <scope>NUCLEOTIDE SEQUENCE [LARGE SCALE GENOMIC DNA]</scope>
</reference>
<dbReference type="Pfam" id="PF09688">
    <property type="entry name" value="Wx5_PLAF3D7"/>
    <property type="match status" value="1"/>
</dbReference>
<name>A0A151L816_9APIC</name>
<dbReference type="NCBIfam" id="TIGR01609">
    <property type="entry name" value="PF_unchar_267"/>
    <property type="match status" value="1"/>
</dbReference>
<dbReference type="OrthoDB" id="387161at2759"/>
<dbReference type="RefSeq" id="XP_018639087.1">
    <property type="nucleotide sequence ID" value="XM_018783129.1"/>
</dbReference>
<dbReference type="VEuPathDB" id="PlasmoDB:PGABG01_0111100"/>
<evidence type="ECO:0000313" key="3">
    <source>
        <dbReference type="Proteomes" id="UP000076004"/>
    </source>
</evidence>
<gene>
    <name evidence="2" type="ORF">PGABG01_0111100</name>
    <name evidence="1" type="ORF">PGSY75_0000400</name>
</gene>
<accession>A0A151L816</accession>
<dbReference type="Proteomes" id="UP000076004">
    <property type="component" value="Unassembled WGS sequence"/>
</dbReference>
<dbReference type="InterPro" id="IPR006496">
    <property type="entry name" value="CHP01606_Plasmodium_spp"/>
</dbReference>
<dbReference type="EMBL" id="LVLB01000019">
    <property type="protein sequence ID" value="KYN95114.1"/>
    <property type="molecule type" value="Genomic_DNA"/>
</dbReference>